<evidence type="ECO:0000259" key="3">
    <source>
        <dbReference type="PROSITE" id="PS50835"/>
    </source>
</evidence>
<proteinExistence type="predicted"/>
<dbReference type="SUPFAM" id="SSF48726">
    <property type="entry name" value="Immunoglobulin"/>
    <property type="match status" value="1"/>
</dbReference>
<evidence type="ECO:0000256" key="1">
    <source>
        <dbReference type="SAM" id="Phobius"/>
    </source>
</evidence>
<dbReference type="InterPro" id="IPR036179">
    <property type="entry name" value="Ig-like_dom_sf"/>
</dbReference>
<keyword evidence="1" id="KW-0472">Membrane</keyword>
<feature type="transmembrane region" description="Helical" evidence="1">
    <location>
        <begin position="141"/>
        <end position="161"/>
    </location>
</feature>
<sequence>MATHLPWDLPCVFIMLLCYCTESTKNATIHKNETTTLGETVTLKCNRSEYVAVVEWRREKLLFFYSYFRNKTNVNNLTSERRTVDPVDPVELKIHRVQLTDMGNYICTTTSRRGVHTTVWSLTIIDADDESKGRYSLQDHLFYIIRWSIGVVLCISIFYMVCLCRKNKQDQSP</sequence>
<protein>
    <recommendedName>
        <fullName evidence="3">Ig-like domain-containing protein</fullName>
    </recommendedName>
</protein>
<dbReference type="Gene3D" id="2.60.40.10">
    <property type="entry name" value="Immunoglobulins"/>
    <property type="match status" value="1"/>
</dbReference>
<dbReference type="InterPro" id="IPR013783">
    <property type="entry name" value="Ig-like_fold"/>
</dbReference>
<dbReference type="SMART" id="SM00409">
    <property type="entry name" value="IG"/>
    <property type="match status" value="1"/>
</dbReference>
<dbReference type="PROSITE" id="PS50835">
    <property type="entry name" value="IG_LIKE"/>
    <property type="match status" value="1"/>
</dbReference>
<evidence type="ECO:0000313" key="5">
    <source>
        <dbReference type="Proteomes" id="UP001557470"/>
    </source>
</evidence>
<dbReference type="InterPro" id="IPR007110">
    <property type="entry name" value="Ig-like_dom"/>
</dbReference>
<dbReference type="AlphaFoldDB" id="A0ABD0VYU6"/>
<comment type="caution">
    <text evidence="4">The sequence shown here is derived from an EMBL/GenBank/DDBJ whole genome shotgun (WGS) entry which is preliminary data.</text>
</comment>
<dbReference type="Proteomes" id="UP001557470">
    <property type="component" value="Unassembled WGS sequence"/>
</dbReference>
<accession>A0ABD0VYU6</accession>
<dbReference type="InterPro" id="IPR013106">
    <property type="entry name" value="Ig_V-set"/>
</dbReference>
<feature type="chain" id="PRO_5044788529" description="Ig-like domain-containing protein" evidence="2">
    <location>
        <begin position="24"/>
        <end position="173"/>
    </location>
</feature>
<keyword evidence="2" id="KW-0732">Signal</keyword>
<organism evidence="4 5">
    <name type="scientific">Umbra pygmaea</name>
    <name type="common">Eastern mudminnow</name>
    <dbReference type="NCBI Taxonomy" id="75934"/>
    <lineage>
        <taxon>Eukaryota</taxon>
        <taxon>Metazoa</taxon>
        <taxon>Chordata</taxon>
        <taxon>Craniata</taxon>
        <taxon>Vertebrata</taxon>
        <taxon>Euteleostomi</taxon>
        <taxon>Actinopterygii</taxon>
        <taxon>Neopterygii</taxon>
        <taxon>Teleostei</taxon>
        <taxon>Protacanthopterygii</taxon>
        <taxon>Esociformes</taxon>
        <taxon>Umbridae</taxon>
        <taxon>Umbra</taxon>
    </lineage>
</organism>
<feature type="domain" description="Ig-like" evidence="3">
    <location>
        <begin position="10"/>
        <end position="123"/>
    </location>
</feature>
<reference evidence="4 5" key="1">
    <citation type="submission" date="2024-06" db="EMBL/GenBank/DDBJ databases">
        <authorList>
            <person name="Pan Q."/>
            <person name="Wen M."/>
            <person name="Jouanno E."/>
            <person name="Zahm M."/>
            <person name="Klopp C."/>
            <person name="Cabau C."/>
            <person name="Louis A."/>
            <person name="Berthelot C."/>
            <person name="Parey E."/>
            <person name="Roest Crollius H."/>
            <person name="Montfort J."/>
            <person name="Robinson-Rechavi M."/>
            <person name="Bouchez O."/>
            <person name="Lampietro C."/>
            <person name="Lopez Roques C."/>
            <person name="Donnadieu C."/>
            <person name="Postlethwait J."/>
            <person name="Bobe J."/>
            <person name="Verreycken H."/>
            <person name="Guiguen Y."/>
        </authorList>
    </citation>
    <scope>NUCLEOTIDE SEQUENCE [LARGE SCALE GENOMIC DNA]</scope>
    <source>
        <strain evidence="4">Up_M1</strain>
        <tissue evidence="4">Testis</tissue>
    </source>
</reference>
<gene>
    <name evidence="4" type="ORF">UPYG_G00306230</name>
</gene>
<feature type="signal peptide" evidence="2">
    <location>
        <begin position="1"/>
        <end position="23"/>
    </location>
</feature>
<evidence type="ECO:0000313" key="4">
    <source>
        <dbReference type="EMBL" id="KAL0963422.1"/>
    </source>
</evidence>
<evidence type="ECO:0000256" key="2">
    <source>
        <dbReference type="SAM" id="SignalP"/>
    </source>
</evidence>
<keyword evidence="1" id="KW-1133">Transmembrane helix</keyword>
<name>A0ABD0VYU6_UMBPY</name>
<keyword evidence="1" id="KW-0812">Transmembrane</keyword>
<dbReference type="EMBL" id="JAGEUA010000010">
    <property type="protein sequence ID" value="KAL0963422.1"/>
    <property type="molecule type" value="Genomic_DNA"/>
</dbReference>
<dbReference type="InterPro" id="IPR003599">
    <property type="entry name" value="Ig_sub"/>
</dbReference>
<keyword evidence="5" id="KW-1185">Reference proteome</keyword>
<dbReference type="Pfam" id="PF07686">
    <property type="entry name" value="V-set"/>
    <property type="match status" value="1"/>
</dbReference>